<protein>
    <submittedName>
        <fullName evidence="10">P-type Cu(+) transporter</fullName>
    </submittedName>
</protein>
<feature type="transmembrane region" description="Helical" evidence="7">
    <location>
        <begin position="6"/>
        <end position="30"/>
    </location>
</feature>
<dbReference type="OrthoDB" id="432719at2759"/>
<comment type="similarity">
    <text evidence="7">Belongs to the cation transport ATPase (P-type) (TC 3.A.3) family. Type IB subfamily.</text>
</comment>
<dbReference type="GO" id="GO:0016887">
    <property type="term" value="F:ATP hydrolysis activity"/>
    <property type="evidence" value="ECO:0007669"/>
    <property type="project" value="InterPro"/>
</dbReference>
<dbReference type="PANTHER" id="PTHR46594:SF4">
    <property type="entry name" value="P-TYPE CATION-TRANSPORTING ATPASE"/>
    <property type="match status" value="1"/>
</dbReference>
<dbReference type="NCBIfam" id="TIGR01494">
    <property type="entry name" value="ATPase_P-type"/>
    <property type="match status" value="1"/>
</dbReference>
<keyword evidence="2 7" id="KW-0812">Transmembrane</keyword>
<reference evidence="8 9" key="2">
    <citation type="submission" date="2018-11" db="EMBL/GenBank/DDBJ databases">
        <authorList>
            <consortium name="Pathogen Informatics"/>
        </authorList>
    </citation>
    <scope>NUCLEOTIDE SEQUENCE [LARGE SCALE GENOMIC DNA]</scope>
</reference>
<comment type="caution">
    <text evidence="7">Lacks conserved residue(s) required for the propagation of feature annotation.</text>
</comment>
<keyword evidence="7" id="KW-0547">Nucleotide-binding</keyword>
<gene>
    <name evidence="8" type="ORF">SBAD_LOCUS8924</name>
</gene>
<dbReference type="InterPro" id="IPR027256">
    <property type="entry name" value="P-typ_ATPase_IB"/>
</dbReference>
<evidence type="ECO:0000313" key="8">
    <source>
        <dbReference type="EMBL" id="VDP20136.1"/>
    </source>
</evidence>
<keyword evidence="4" id="KW-1278">Translocase</keyword>
<evidence type="ECO:0000256" key="4">
    <source>
        <dbReference type="ARBA" id="ARBA00022967"/>
    </source>
</evidence>
<dbReference type="SUPFAM" id="SSF81665">
    <property type="entry name" value="Calcium ATPase, transmembrane domain M"/>
    <property type="match status" value="1"/>
</dbReference>
<feature type="transmembrane region" description="Helical" evidence="7">
    <location>
        <begin position="468"/>
        <end position="488"/>
    </location>
</feature>
<name>A0A183IZ76_9BILA</name>
<dbReference type="GO" id="GO:0046872">
    <property type="term" value="F:metal ion binding"/>
    <property type="evidence" value="ECO:0007669"/>
    <property type="project" value="UniProtKB-KW"/>
</dbReference>
<dbReference type="Proteomes" id="UP000270296">
    <property type="component" value="Unassembled WGS sequence"/>
</dbReference>
<dbReference type="InterPro" id="IPR023214">
    <property type="entry name" value="HAD_sf"/>
</dbReference>
<evidence type="ECO:0000256" key="5">
    <source>
        <dbReference type="ARBA" id="ARBA00022989"/>
    </source>
</evidence>
<reference evidence="10" key="1">
    <citation type="submission" date="2016-06" db="UniProtKB">
        <authorList>
            <consortium name="WormBaseParasite"/>
        </authorList>
    </citation>
    <scope>IDENTIFICATION</scope>
</reference>
<dbReference type="PROSITE" id="PS00154">
    <property type="entry name" value="ATPASE_E1_E2"/>
    <property type="match status" value="1"/>
</dbReference>
<dbReference type="EMBL" id="UZAM01012120">
    <property type="protein sequence ID" value="VDP20136.1"/>
    <property type="molecule type" value="Genomic_DNA"/>
</dbReference>
<dbReference type="GO" id="GO:0019829">
    <property type="term" value="F:ATPase-coupled monoatomic cation transmembrane transporter activity"/>
    <property type="evidence" value="ECO:0007669"/>
    <property type="project" value="InterPro"/>
</dbReference>
<dbReference type="Gene3D" id="3.40.50.1000">
    <property type="entry name" value="HAD superfamily/HAD-like"/>
    <property type="match status" value="1"/>
</dbReference>
<accession>A0A183IZ76</accession>
<dbReference type="SUPFAM" id="SSF56784">
    <property type="entry name" value="HAD-like"/>
    <property type="match status" value="1"/>
</dbReference>
<dbReference type="InterPro" id="IPR044492">
    <property type="entry name" value="P_typ_ATPase_HD_dom"/>
</dbReference>
<keyword evidence="3 7" id="KW-0479">Metal-binding</keyword>
<dbReference type="SFLD" id="SFLDF00027">
    <property type="entry name" value="p-type_atpase"/>
    <property type="match status" value="1"/>
</dbReference>
<evidence type="ECO:0000313" key="9">
    <source>
        <dbReference type="Proteomes" id="UP000270296"/>
    </source>
</evidence>
<dbReference type="AlphaFoldDB" id="A0A183IZ76"/>
<dbReference type="PRINTS" id="PR00119">
    <property type="entry name" value="CATATPASE"/>
</dbReference>
<keyword evidence="6 7" id="KW-0472">Membrane</keyword>
<comment type="subcellular location">
    <subcellularLocation>
        <location evidence="1 7">Membrane</location>
    </subcellularLocation>
</comment>
<dbReference type="InterPro" id="IPR023299">
    <property type="entry name" value="ATPase_P-typ_cyto_dom_N"/>
</dbReference>
<evidence type="ECO:0000256" key="2">
    <source>
        <dbReference type="ARBA" id="ARBA00022692"/>
    </source>
</evidence>
<evidence type="ECO:0000256" key="7">
    <source>
        <dbReference type="RuleBase" id="RU362081"/>
    </source>
</evidence>
<keyword evidence="9" id="KW-1185">Reference proteome</keyword>
<evidence type="ECO:0000256" key="6">
    <source>
        <dbReference type="ARBA" id="ARBA00023136"/>
    </source>
</evidence>
<keyword evidence="5 7" id="KW-1133">Transmembrane helix</keyword>
<sequence>MADRIAQYFIPCVICLAVITWITWVVIGYFNIDFILKLHHNHDHLMKFHNVTANHNSNRNNADYEMIYKTAFECAIAVLVIACPCALGIATPTAVMVGSGIGAVNGILIKGGEPLEILQSVKTIVFDKTGTITEGSPKITKIRCAPSSDADLIDLFVLLEAAERNCGHPIAKAIKSFAQKVLPLDRSAICENFYDCPGLGVRCMISNVSAASTEALTADLLGVSKRRFVEEVEITNAPCLPMPQKSDAVSDTYEVIIGNRQWLVQNGVYVSSEVDDLMTTEERNGHITVLCAASKVIRCLVCISDSVKKDAALAIYTINRMGINTVLLTGDNVNTATAVAKKVGMQVTYAEVLPNYKKLKIEQIRKFGKVAMIGDGVNDSPALAAADVGIAIGAGSDLAIRAADIVLLKAHSSLLKNNLIDVVVALELSRKTMQKIKMNLMCASIYNLLAIPIAAGVFQPIGISIQPWFAGMLMALSSVTVVTSSLMLKFFRKPTEKSLTTPEYFDYLARLSYSERPVSVVSGSAEINPKLSETSYNDLEYPSYKRRPLLTATFFRSKLNGYSKDAVSSEKLLPDL</sequence>
<dbReference type="WBParaSite" id="SBAD_0000924501-mRNA-1">
    <property type="protein sequence ID" value="SBAD_0000924501-mRNA-1"/>
    <property type="gene ID" value="SBAD_0000924501"/>
</dbReference>
<dbReference type="InterPro" id="IPR001757">
    <property type="entry name" value="P_typ_ATPase"/>
</dbReference>
<keyword evidence="7" id="KW-0067">ATP-binding</keyword>
<evidence type="ECO:0000256" key="3">
    <source>
        <dbReference type="ARBA" id="ARBA00022723"/>
    </source>
</evidence>
<dbReference type="InterPro" id="IPR023298">
    <property type="entry name" value="ATPase_P-typ_TM_dom_sf"/>
</dbReference>
<evidence type="ECO:0000256" key="1">
    <source>
        <dbReference type="ARBA" id="ARBA00004370"/>
    </source>
</evidence>
<dbReference type="InterPro" id="IPR018303">
    <property type="entry name" value="ATPase_P-typ_P_site"/>
</dbReference>
<dbReference type="SFLD" id="SFLDS00003">
    <property type="entry name" value="Haloacid_Dehalogenase"/>
    <property type="match status" value="1"/>
</dbReference>
<dbReference type="GO" id="GO:0016020">
    <property type="term" value="C:membrane"/>
    <property type="evidence" value="ECO:0007669"/>
    <property type="project" value="UniProtKB-SubCell"/>
</dbReference>
<dbReference type="SFLD" id="SFLDG00002">
    <property type="entry name" value="C1.7:_P-type_atpase_like"/>
    <property type="match status" value="1"/>
</dbReference>
<dbReference type="Pfam" id="PF00702">
    <property type="entry name" value="Hydrolase"/>
    <property type="match status" value="1"/>
</dbReference>
<dbReference type="NCBIfam" id="TIGR01525">
    <property type="entry name" value="ATPase-IB_hvy"/>
    <property type="match status" value="1"/>
</dbReference>
<dbReference type="Gene3D" id="3.40.1110.10">
    <property type="entry name" value="Calcium-transporting ATPase, cytoplasmic domain N"/>
    <property type="match status" value="1"/>
</dbReference>
<evidence type="ECO:0000313" key="10">
    <source>
        <dbReference type="WBParaSite" id="SBAD_0000924501-mRNA-1"/>
    </source>
</evidence>
<dbReference type="GO" id="GO:0005524">
    <property type="term" value="F:ATP binding"/>
    <property type="evidence" value="ECO:0007669"/>
    <property type="project" value="UniProtKB-UniRule"/>
</dbReference>
<dbReference type="PANTHER" id="PTHR46594">
    <property type="entry name" value="P-TYPE CATION-TRANSPORTING ATPASE"/>
    <property type="match status" value="1"/>
</dbReference>
<feature type="transmembrane region" description="Helical" evidence="7">
    <location>
        <begin position="440"/>
        <end position="462"/>
    </location>
</feature>
<organism evidence="10">
    <name type="scientific">Soboliphyme baturini</name>
    <dbReference type="NCBI Taxonomy" id="241478"/>
    <lineage>
        <taxon>Eukaryota</taxon>
        <taxon>Metazoa</taxon>
        <taxon>Ecdysozoa</taxon>
        <taxon>Nematoda</taxon>
        <taxon>Enoplea</taxon>
        <taxon>Dorylaimia</taxon>
        <taxon>Dioctophymatida</taxon>
        <taxon>Dioctophymatoidea</taxon>
        <taxon>Soboliphymatidae</taxon>
        <taxon>Soboliphyme</taxon>
    </lineage>
</organism>
<dbReference type="InterPro" id="IPR036412">
    <property type="entry name" value="HAD-like_sf"/>
</dbReference>
<proteinExistence type="inferred from homology"/>